<name>A0A6M3IRC5_9ZZZZ</name>
<organism evidence="1">
    <name type="scientific">viral metagenome</name>
    <dbReference type="NCBI Taxonomy" id="1070528"/>
    <lineage>
        <taxon>unclassified sequences</taxon>
        <taxon>metagenomes</taxon>
        <taxon>organismal metagenomes</taxon>
    </lineage>
</organism>
<gene>
    <name evidence="1" type="ORF">MM415B01181_0013</name>
</gene>
<reference evidence="1" key="1">
    <citation type="submission" date="2020-03" db="EMBL/GenBank/DDBJ databases">
        <title>The deep terrestrial virosphere.</title>
        <authorList>
            <person name="Holmfeldt K."/>
            <person name="Nilsson E."/>
            <person name="Simone D."/>
            <person name="Lopez-Fernandez M."/>
            <person name="Wu X."/>
            <person name="de Brujin I."/>
            <person name="Lundin D."/>
            <person name="Andersson A."/>
            <person name="Bertilsson S."/>
            <person name="Dopson M."/>
        </authorList>
    </citation>
    <scope>NUCLEOTIDE SEQUENCE</scope>
    <source>
        <strain evidence="1">MM415B01181</strain>
    </source>
</reference>
<accession>A0A6M3IRC5</accession>
<sequence length="60" mass="7353">MIDPLNKYDFWNNLPAKYTQTKYLRFLNAPESRLKTSYWNDDKNKDLLRTAYSPYLEKFL</sequence>
<evidence type="ECO:0000313" key="1">
    <source>
        <dbReference type="EMBL" id="QJA60140.1"/>
    </source>
</evidence>
<proteinExistence type="predicted"/>
<dbReference type="EMBL" id="MT141397">
    <property type="protein sequence ID" value="QJA60140.1"/>
    <property type="molecule type" value="Genomic_DNA"/>
</dbReference>
<dbReference type="AlphaFoldDB" id="A0A6M3IRC5"/>
<protein>
    <submittedName>
        <fullName evidence="1">Uncharacterized protein</fullName>
    </submittedName>
</protein>